<proteinExistence type="predicted"/>
<feature type="region of interest" description="Disordered" evidence="3">
    <location>
        <begin position="94"/>
        <end position="114"/>
    </location>
</feature>
<gene>
    <name evidence="5" type="ORF">EG68_08416</name>
</gene>
<dbReference type="PROSITE" id="PS50002">
    <property type="entry name" value="SH3"/>
    <property type="match status" value="1"/>
</dbReference>
<keyword evidence="6" id="KW-1185">Reference proteome</keyword>
<dbReference type="InterPro" id="IPR036028">
    <property type="entry name" value="SH3-like_dom_sf"/>
</dbReference>
<reference evidence="5" key="1">
    <citation type="submission" date="2019-07" db="EMBL/GenBank/DDBJ databases">
        <title>Annotation for the trematode Paragonimus miyazaki's.</title>
        <authorList>
            <person name="Choi Y.-J."/>
        </authorList>
    </citation>
    <scope>NUCLEOTIDE SEQUENCE</scope>
    <source>
        <strain evidence="5">Japan</strain>
    </source>
</reference>
<evidence type="ECO:0000259" key="4">
    <source>
        <dbReference type="PROSITE" id="PS50002"/>
    </source>
</evidence>
<dbReference type="CDD" id="cd11845">
    <property type="entry name" value="SH3_Src_like"/>
    <property type="match status" value="1"/>
</dbReference>
<evidence type="ECO:0000256" key="1">
    <source>
        <dbReference type="ARBA" id="ARBA00022443"/>
    </source>
</evidence>
<comment type="caution">
    <text evidence="5">The sequence shown here is derived from an EMBL/GenBank/DDBJ whole genome shotgun (WGS) entry which is preliminary data.</text>
</comment>
<feature type="compositionally biased region" description="Polar residues" evidence="3">
    <location>
        <begin position="94"/>
        <end position="109"/>
    </location>
</feature>
<evidence type="ECO:0000313" key="5">
    <source>
        <dbReference type="EMBL" id="KAF7254875.1"/>
    </source>
</evidence>
<feature type="domain" description="SH3" evidence="4">
    <location>
        <begin position="213"/>
        <end position="274"/>
    </location>
</feature>
<name>A0A8S9YJ99_9TREM</name>
<dbReference type="Pfam" id="PF00018">
    <property type="entry name" value="SH3_1"/>
    <property type="match status" value="1"/>
</dbReference>
<dbReference type="AlphaFoldDB" id="A0A8S9YJ99"/>
<accession>A0A8S9YJ99</accession>
<protein>
    <recommendedName>
        <fullName evidence="4">SH3 domain-containing protein</fullName>
    </recommendedName>
</protein>
<keyword evidence="1 2" id="KW-0728">SH3 domain</keyword>
<feature type="region of interest" description="Disordered" evidence="3">
    <location>
        <begin position="189"/>
        <end position="213"/>
    </location>
</feature>
<feature type="region of interest" description="Disordered" evidence="3">
    <location>
        <begin position="154"/>
        <end position="174"/>
    </location>
</feature>
<evidence type="ECO:0000256" key="3">
    <source>
        <dbReference type="SAM" id="MobiDB-lite"/>
    </source>
</evidence>
<evidence type="ECO:0000313" key="6">
    <source>
        <dbReference type="Proteomes" id="UP000822476"/>
    </source>
</evidence>
<evidence type="ECO:0000256" key="2">
    <source>
        <dbReference type="PROSITE-ProRule" id="PRU00192"/>
    </source>
</evidence>
<dbReference type="Proteomes" id="UP000822476">
    <property type="component" value="Unassembled WGS sequence"/>
</dbReference>
<dbReference type="InterPro" id="IPR001452">
    <property type="entry name" value="SH3_domain"/>
</dbReference>
<organism evidence="5 6">
    <name type="scientific">Paragonimus skrjabini miyazakii</name>
    <dbReference type="NCBI Taxonomy" id="59628"/>
    <lineage>
        <taxon>Eukaryota</taxon>
        <taxon>Metazoa</taxon>
        <taxon>Spiralia</taxon>
        <taxon>Lophotrochozoa</taxon>
        <taxon>Platyhelminthes</taxon>
        <taxon>Trematoda</taxon>
        <taxon>Digenea</taxon>
        <taxon>Plagiorchiida</taxon>
        <taxon>Troglotremata</taxon>
        <taxon>Troglotrematidae</taxon>
        <taxon>Paragonimus</taxon>
    </lineage>
</organism>
<dbReference type="EMBL" id="JTDE01004563">
    <property type="protein sequence ID" value="KAF7254875.1"/>
    <property type="molecule type" value="Genomic_DNA"/>
</dbReference>
<sequence length="279" mass="30706">MDTSESQYRQLKPTGRGARLIRSVPKIYNSGYHKVARWLMNILNPILNVSSPCCLKDSFHLKETLEHILVDSPIPTSDSISRMLSDRKTSQVNYCTTSNESNGTTNANTPLEPPTLNRLRALGTAGSLPNKDSVSNRQAAIAAAYPSSDSWTNLIESHTNSQNSPHPFGQSTQRTPVCLKSSTNPLCTTGNNLPLSSTTTTQPDNGHSSSNASSEGYFVALHDYVKRVEDDLGMIKGQTFHVLDRSRSDWWYVECTSTGMRGYVPRNHLAAVTSIESNE</sequence>
<dbReference type="Gene3D" id="2.30.30.40">
    <property type="entry name" value="SH3 Domains"/>
    <property type="match status" value="1"/>
</dbReference>
<dbReference type="SUPFAM" id="SSF50044">
    <property type="entry name" value="SH3-domain"/>
    <property type="match status" value="1"/>
</dbReference>
<dbReference type="OrthoDB" id="28230at2759"/>
<dbReference type="SMART" id="SM00326">
    <property type="entry name" value="SH3"/>
    <property type="match status" value="1"/>
</dbReference>